<evidence type="ECO:0000313" key="11">
    <source>
        <dbReference type="EMBL" id="KPL58251.1"/>
    </source>
</evidence>
<feature type="domain" description="ABC transmembrane type-1" evidence="10">
    <location>
        <begin position="23"/>
        <end position="318"/>
    </location>
</feature>
<evidence type="ECO:0000256" key="3">
    <source>
        <dbReference type="ARBA" id="ARBA00022692"/>
    </source>
</evidence>
<dbReference type="InterPro" id="IPR039421">
    <property type="entry name" value="Type_1_exporter"/>
</dbReference>
<dbReference type="InterPro" id="IPR027417">
    <property type="entry name" value="P-loop_NTPase"/>
</dbReference>
<dbReference type="SUPFAM" id="SSF52540">
    <property type="entry name" value="P-loop containing nucleoside triphosphate hydrolases"/>
    <property type="match status" value="1"/>
</dbReference>
<dbReference type="AlphaFoldDB" id="A0A0P6WL96"/>
<dbReference type="PANTHER" id="PTHR24221:SF654">
    <property type="entry name" value="ATP-BINDING CASSETTE SUB-FAMILY B MEMBER 6"/>
    <property type="match status" value="1"/>
</dbReference>
<name>A0A0P6WL96_9BACI</name>
<dbReference type="PATRIC" id="fig|218284.4.peg.1707"/>
<keyword evidence="2" id="KW-0813">Transport</keyword>
<organism evidence="11 12">
    <name type="scientific">Rossellomorea vietnamensis</name>
    <dbReference type="NCBI Taxonomy" id="218284"/>
    <lineage>
        <taxon>Bacteria</taxon>
        <taxon>Bacillati</taxon>
        <taxon>Bacillota</taxon>
        <taxon>Bacilli</taxon>
        <taxon>Bacillales</taxon>
        <taxon>Bacillaceae</taxon>
        <taxon>Rossellomorea</taxon>
    </lineage>
</organism>
<keyword evidence="6 8" id="KW-1133">Transmembrane helix</keyword>
<dbReference type="Pfam" id="PF00005">
    <property type="entry name" value="ABC_tran"/>
    <property type="match status" value="1"/>
</dbReference>
<dbReference type="GO" id="GO:0034040">
    <property type="term" value="F:ATPase-coupled lipid transmembrane transporter activity"/>
    <property type="evidence" value="ECO:0007669"/>
    <property type="project" value="TreeGrafter"/>
</dbReference>
<dbReference type="OrthoDB" id="9770415at2"/>
<keyword evidence="4" id="KW-0547">Nucleotide-binding</keyword>
<dbReference type="PROSITE" id="PS50893">
    <property type="entry name" value="ABC_TRANSPORTER_2"/>
    <property type="match status" value="1"/>
</dbReference>
<dbReference type="PANTHER" id="PTHR24221">
    <property type="entry name" value="ATP-BINDING CASSETTE SUB-FAMILY B"/>
    <property type="match status" value="1"/>
</dbReference>
<dbReference type="GO" id="GO:0005737">
    <property type="term" value="C:cytoplasm"/>
    <property type="evidence" value="ECO:0007669"/>
    <property type="project" value="UniProtKB-ARBA"/>
</dbReference>
<dbReference type="PROSITE" id="PS00211">
    <property type="entry name" value="ABC_TRANSPORTER_1"/>
    <property type="match status" value="1"/>
</dbReference>
<dbReference type="Pfam" id="PF00664">
    <property type="entry name" value="ABC_membrane"/>
    <property type="match status" value="1"/>
</dbReference>
<dbReference type="Proteomes" id="UP000050398">
    <property type="component" value="Unassembled WGS sequence"/>
</dbReference>
<keyword evidence="5" id="KW-0067">ATP-binding</keyword>
<evidence type="ECO:0000256" key="6">
    <source>
        <dbReference type="ARBA" id="ARBA00022989"/>
    </source>
</evidence>
<proteinExistence type="predicted"/>
<sequence length="599" mass="68052">MNHLFYFIRQLHHLSGRILYYNLIAMMLVSLMEGIGILLLVPLISLIGFNELGSESPQFISWLSQLFNGVSPSFSLFFVLGLYIIIIVGHSFFQRTQLILNTKIQQSFIRHLKESTYNNLLRAKWSFFLVNRKSDIINIMTKEIIRVSNGTALFLQFLTSILFTFLQIVLAFWLSPSLSLCVLFFGIILMLSSKRFIKKSNELGKETIHLSKDFLAGITDHFNGIKDIKSNNLEEAHINWFTTINKQMENNVLKMVRLSTLSQLIYKIVSALLVVSFLYFAIQVYQAQPAQLILIIVIFSRLWPRFSGIQSNLEQMGALFPAFKVLQEIQNESLAYKEFNSQSVDFKKPLFVFNNIECKNLHFKYNESLSTYALTDINISIRPNKMTAIVGPSGAGKSTLIDILMGLNRPDKGEVVIDEKPLTDEKLLTIRNSISYVPQDPFLFNASIRDNLMMINPQATDEDIWKSLEFSSAAEFVKDMPKGLDTMIGDRGIRLSGGERQRIVLARAILRKPSILVLDEATSALDSENEAKIQKAIERLKGKMTIIVIAHRLSTIRNADQVIVLDKGRVVQAGGFNQLANEKKSMFSNLLEKQTKAIP</sequence>
<dbReference type="Gene3D" id="3.40.50.300">
    <property type="entry name" value="P-loop containing nucleotide triphosphate hydrolases"/>
    <property type="match status" value="1"/>
</dbReference>
<feature type="transmembrane region" description="Helical" evidence="8">
    <location>
        <begin position="147"/>
        <end position="166"/>
    </location>
</feature>
<dbReference type="SUPFAM" id="SSF90123">
    <property type="entry name" value="ABC transporter transmembrane region"/>
    <property type="match status" value="1"/>
</dbReference>
<dbReference type="InterPro" id="IPR036640">
    <property type="entry name" value="ABC1_TM_sf"/>
</dbReference>
<accession>A0A0P6WL96</accession>
<dbReference type="GO" id="GO:0005524">
    <property type="term" value="F:ATP binding"/>
    <property type="evidence" value="ECO:0007669"/>
    <property type="project" value="UniProtKB-KW"/>
</dbReference>
<feature type="transmembrane region" description="Helical" evidence="8">
    <location>
        <begin position="172"/>
        <end position="191"/>
    </location>
</feature>
<dbReference type="Gene3D" id="1.20.1560.10">
    <property type="entry name" value="ABC transporter type 1, transmembrane domain"/>
    <property type="match status" value="1"/>
</dbReference>
<evidence type="ECO:0000259" key="10">
    <source>
        <dbReference type="PROSITE" id="PS50929"/>
    </source>
</evidence>
<dbReference type="GO" id="GO:0005886">
    <property type="term" value="C:plasma membrane"/>
    <property type="evidence" value="ECO:0007669"/>
    <property type="project" value="UniProtKB-SubCell"/>
</dbReference>
<feature type="transmembrane region" description="Helical" evidence="8">
    <location>
        <begin position="264"/>
        <end position="282"/>
    </location>
</feature>
<gene>
    <name evidence="11" type="ORF">AM506_17435</name>
</gene>
<dbReference type="PROSITE" id="PS50929">
    <property type="entry name" value="ABC_TM1F"/>
    <property type="match status" value="1"/>
</dbReference>
<dbReference type="GO" id="GO:0140359">
    <property type="term" value="F:ABC-type transporter activity"/>
    <property type="evidence" value="ECO:0007669"/>
    <property type="project" value="InterPro"/>
</dbReference>
<keyword evidence="3 8" id="KW-0812">Transmembrane</keyword>
<keyword evidence="7 8" id="KW-0472">Membrane</keyword>
<evidence type="ECO:0000256" key="1">
    <source>
        <dbReference type="ARBA" id="ARBA00004651"/>
    </source>
</evidence>
<dbReference type="InterPro" id="IPR003439">
    <property type="entry name" value="ABC_transporter-like_ATP-bd"/>
</dbReference>
<evidence type="ECO:0000256" key="2">
    <source>
        <dbReference type="ARBA" id="ARBA00022448"/>
    </source>
</evidence>
<evidence type="ECO:0000256" key="7">
    <source>
        <dbReference type="ARBA" id="ARBA00023136"/>
    </source>
</evidence>
<dbReference type="SMART" id="SM00382">
    <property type="entry name" value="AAA"/>
    <property type="match status" value="1"/>
</dbReference>
<dbReference type="EMBL" id="LIXZ01000017">
    <property type="protein sequence ID" value="KPL58251.1"/>
    <property type="molecule type" value="Genomic_DNA"/>
</dbReference>
<dbReference type="InterPro" id="IPR017871">
    <property type="entry name" value="ABC_transporter-like_CS"/>
</dbReference>
<dbReference type="FunFam" id="3.40.50.300:FF:000604">
    <property type="entry name" value="ABC transporter B family member 28"/>
    <property type="match status" value="1"/>
</dbReference>
<evidence type="ECO:0000259" key="9">
    <source>
        <dbReference type="PROSITE" id="PS50893"/>
    </source>
</evidence>
<dbReference type="InterPro" id="IPR003593">
    <property type="entry name" value="AAA+_ATPase"/>
</dbReference>
<dbReference type="RefSeq" id="WP_060673826.1">
    <property type="nucleotide sequence ID" value="NZ_LIXZ01000017.1"/>
</dbReference>
<feature type="transmembrane region" description="Helical" evidence="8">
    <location>
        <begin position="20"/>
        <end position="49"/>
    </location>
</feature>
<feature type="domain" description="ABC transporter" evidence="9">
    <location>
        <begin position="356"/>
        <end position="592"/>
    </location>
</feature>
<evidence type="ECO:0000256" key="8">
    <source>
        <dbReference type="SAM" id="Phobius"/>
    </source>
</evidence>
<dbReference type="GO" id="GO:0016887">
    <property type="term" value="F:ATP hydrolysis activity"/>
    <property type="evidence" value="ECO:0007669"/>
    <property type="project" value="InterPro"/>
</dbReference>
<comment type="caution">
    <text evidence="11">The sequence shown here is derived from an EMBL/GenBank/DDBJ whole genome shotgun (WGS) entry which is preliminary data.</text>
</comment>
<evidence type="ECO:0000256" key="5">
    <source>
        <dbReference type="ARBA" id="ARBA00022840"/>
    </source>
</evidence>
<feature type="transmembrane region" description="Helical" evidence="8">
    <location>
        <begin position="69"/>
        <end position="93"/>
    </location>
</feature>
<reference evidence="11 12" key="1">
    <citation type="submission" date="2015-08" db="EMBL/GenBank/DDBJ databases">
        <title>Draft Genome Sequence of Bacillus vietnamensis UCD-SED5.</title>
        <authorList>
            <person name="Lee R.D."/>
            <person name="Jospin G."/>
            <person name="Lang J.M."/>
            <person name="Coil D.A."/>
            <person name="Eisen J.A."/>
        </authorList>
    </citation>
    <scope>NUCLEOTIDE SEQUENCE [LARGE SCALE GENOMIC DNA]</scope>
    <source>
        <strain evidence="11 12">UCD-SED5</strain>
    </source>
</reference>
<evidence type="ECO:0000313" key="12">
    <source>
        <dbReference type="Proteomes" id="UP000050398"/>
    </source>
</evidence>
<comment type="subcellular location">
    <subcellularLocation>
        <location evidence="1">Cell membrane</location>
        <topology evidence="1">Multi-pass membrane protein</topology>
    </subcellularLocation>
</comment>
<protein>
    <submittedName>
        <fullName evidence="11">Multidrug ABC transporter</fullName>
    </submittedName>
</protein>
<evidence type="ECO:0000256" key="4">
    <source>
        <dbReference type="ARBA" id="ARBA00022741"/>
    </source>
</evidence>
<dbReference type="InterPro" id="IPR011527">
    <property type="entry name" value="ABC1_TM_dom"/>
</dbReference>